<organism evidence="1 2">
    <name type="scientific">Celeribacter marinus</name>
    <dbReference type="NCBI Taxonomy" id="1397108"/>
    <lineage>
        <taxon>Bacteria</taxon>
        <taxon>Pseudomonadati</taxon>
        <taxon>Pseudomonadota</taxon>
        <taxon>Alphaproteobacteria</taxon>
        <taxon>Rhodobacterales</taxon>
        <taxon>Roseobacteraceae</taxon>
        <taxon>Celeribacter</taxon>
    </lineage>
</organism>
<evidence type="ECO:0000313" key="1">
    <source>
        <dbReference type="EMBL" id="ALI55433.1"/>
    </source>
</evidence>
<dbReference type="Pfam" id="PF13704">
    <property type="entry name" value="Glyco_tranf_2_4"/>
    <property type="match status" value="1"/>
</dbReference>
<dbReference type="KEGG" id="cmar:IMCC12053_1486"/>
<keyword evidence="1" id="KW-0808">Transferase</keyword>
<keyword evidence="2" id="KW-1185">Reference proteome</keyword>
<dbReference type="STRING" id="1397108.IMCC12053_1486"/>
<proteinExistence type="predicted"/>
<dbReference type="Proteomes" id="UP000064920">
    <property type="component" value="Chromosome"/>
</dbReference>
<dbReference type="AlphaFoldDB" id="A0A0P0AB55"/>
<gene>
    <name evidence="1" type="ORF">IMCC12053_1486</name>
</gene>
<dbReference type="PATRIC" id="fig|1397108.4.peg.1520"/>
<name>A0A0P0AB55_9RHOB</name>
<sequence length="315" mass="36506">MEWLAWQKMLGFDDVLFVHNDCTDHSTELMRVLADAGWCLEQEHFPEDTPPVRSGLDAMRAHDVMRSTDWLFICDVDEYLIPKVGNRTIAAFLNGKETQFAGVAVQWKVFGTSGLILYDDTFLHRTFTRGARTKSHPNAFFKSFLYQPLRFQKFSPHSPRGMTLDGDWSKAPTNWGRANGRPFELDPNGEHRQRTKRPFITHDGAQLNHYVTKWIESVDFKMGNVCPLRKGDVPRYSEEFFDIHDRNDEYDGKALRFDDRFDTVYAQITAVPRVLELHHLCCADYIKAIHDKRGSNVNDDPRYRARLTQAKNAAM</sequence>
<protein>
    <submittedName>
        <fullName evidence="1">Glycosyl transferase, group 2 family protein</fullName>
    </submittedName>
</protein>
<accession>A0A0P0AB55</accession>
<reference evidence="1 2" key="1">
    <citation type="submission" date="2015-05" db="EMBL/GenBank/DDBJ databases">
        <authorList>
            <person name="Wang D.B."/>
            <person name="Wang M."/>
        </authorList>
    </citation>
    <scope>NUCLEOTIDE SEQUENCE [LARGE SCALE GENOMIC DNA]</scope>
    <source>
        <strain evidence="1 2">IMCC 12053</strain>
    </source>
</reference>
<dbReference type="GO" id="GO:0016740">
    <property type="term" value="F:transferase activity"/>
    <property type="evidence" value="ECO:0007669"/>
    <property type="project" value="UniProtKB-KW"/>
</dbReference>
<dbReference type="EMBL" id="CP012023">
    <property type="protein sequence ID" value="ALI55433.1"/>
    <property type="molecule type" value="Genomic_DNA"/>
</dbReference>
<evidence type="ECO:0000313" key="2">
    <source>
        <dbReference type="Proteomes" id="UP000064920"/>
    </source>
</evidence>